<dbReference type="InterPro" id="IPR036852">
    <property type="entry name" value="Peptidase_S8/S53_dom_sf"/>
</dbReference>
<evidence type="ECO:0000256" key="7">
    <source>
        <dbReference type="SAM" id="SignalP"/>
    </source>
</evidence>
<dbReference type="InterPro" id="IPR000209">
    <property type="entry name" value="Peptidase_S8/S53_dom"/>
</dbReference>
<dbReference type="PROSITE" id="PS00137">
    <property type="entry name" value="SUBTILASE_HIS"/>
    <property type="match status" value="1"/>
</dbReference>
<dbReference type="SUPFAM" id="SSF52743">
    <property type="entry name" value="Subtilisin-like"/>
    <property type="match status" value="1"/>
</dbReference>
<feature type="region of interest" description="Disordered" evidence="6">
    <location>
        <begin position="384"/>
        <end position="405"/>
    </location>
</feature>
<dbReference type="GO" id="GO:0006508">
    <property type="term" value="P:proteolysis"/>
    <property type="evidence" value="ECO:0007669"/>
    <property type="project" value="UniProtKB-KW"/>
</dbReference>
<evidence type="ECO:0000256" key="1">
    <source>
        <dbReference type="ARBA" id="ARBA00011073"/>
    </source>
</evidence>
<comment type="similarity">
    <text evidence="1 5">Belongs to the peptidase S8 family.</text>
</comment>
<keyword evidence="10" id="KW-1185">Reference proteome</keyword>
<keyword evidence="2 5" id="KW-0645">Protease</keyword>
<feature type="region of interest" description="Disordered" evidence="6">
    <location>
        <begin position="23"/>
        <end position="50"/>
    </location>
</feature>
<dbReference type="InterPro" id="IPR050131">
    <property type="entry name" value="Peptidase_S8_subtilisin-like"/>
</dbReference>
<dbReference type="PROSITE" id="PS00138">
    <property type="entry name" value="SUBTILASE_SER"/>
    <property type="match status" value="1"/>
</dbReference>
<dbReference type="InterPro" id="IPR034193">
    <property type="entry name" value="PCSK9_ProteinaseK-like"/>
</dbReference>
<organism evidence="9 10">
    <name type="scientific">Conoideocrella luteorostrata</name>
    <dbReference type="NCBI Taxonomy" id="1105319"/>
    <lineage>
        <taxon>Eukaryota</taxon>
        <taxon>Fungi</taxon>
        <taxon>Dikarya</taxon>
        <taxon>Ascomycota</taxon>
        <taxon>Pezizomycotina</taxon>
        <taxon>Sordariomycetes</taxon>
        <taxon>Hypocreomycetidae</taxon>
        <taxon>Hypocreales</taxon>
        <taxon>Clavicipitaceae</taxon>
        <taxon>Conoideocrella</taxon>
    </lineage>
</organism>
<feature type="compositionally biased region" description="Basic and acidic residues" evidence="6">
    <location>
        <begin position="384"/>
        <end position="397"/>
    </location>
</feature>
<feature type="signal peptide" evidence="7">
    <location>
        <begin position="1"/>
        <end position="17"/>
    </location>
</feature>
<accession>A0AAJ0D1N8</accession>
<evidence type="ECO:0000313" key="9">
    <source>
        <dbReference type="EMBL" id="KAK2616544.1"/>
    </source>
</evidence>
<feature type="active site" description="Charge relay system" evidence="5">
    <location>
        <position position="91"/>
    </location>
</feature>
<dbReference type="Proteomes" id="UP001251528">
    <property type="component" value="Unassembled WGS sequence"/>
</dbReference>
<keyword evidence="7" id="KW-0732">Signal</keyword>
<dbReference type="PANTHER" id="PTHR43806">
    <property type="entry name" value="PEPTIDASE S8"/>
    <property type="match status" value="1"/>
</dbReference>
<evidence type="ECO:0000256" key="6">
    <source>
        <dbReference type="SAM" id="MobiDB-lite"/>
    </source>
</evidence>
<feature type="chain" id="PRO_5042519307" description="Peptidase S8/S53 domain-containing protein" evidence="7">
    <location>
        <begin position="18"/>
        <end position="405"/>
    </location>
</feature>
<evidence type="ECO:0000259" key="8">
    <source>
        <dbReference type="Pfam" id="PF00082"/>
    </source>
</evidence>
<reference evidence="9" key="1">
    <citation type="submission" date="2023-06" db="EMBL/GenBank/DDBJ databases">
        <title>Conoideocrella luteorostrata (Hypocreales: Clavicipitaceae), a potential biocontrol fungus for elongate hemlock scale in United States Christmas tree production areas.</title>
        <authorList>
            <person name="Barrett H."/>
            <person name="Lovett B."/>
            <person name="Macias A.M."/>
            <person name="Stajich J.E."/>
            <person name="Kasson M.T."/>
        </authorList>
    </citation>
    <scope>NUCLEOTIDE SEQUENCE</scope>
    <source>
        <strain evidence="9">ARSEF 14590</strain>
    </source>
</reference>
<protein>
    <recommendedName>
        <fullName evidence="8">Peptidase S8/S53 domain-containing protein</fullName>
    </recommendedName>
</protein>
<keyword evidence="4 5" id="KW-0720">Serine protease</keyword>
<evidence type="ECO:0000256" key="5">
    <source>
        <dbReference type="PROSITE-ProRule" id="PRU01240"/>
    </source>
</evidence>
<dbReference type="InterPro" id="IPR022398">
    <property type="entry name" value="Peptidase_S8_His-AS"/>
</dbReference>
<dbReference type="PRINTS" id="PR00723">
    <property type="entry name" value="SUBTILISIN"/>
</dbReference>
<feature type="active site" description="Charge relay system" evidence="5">
    <location>
        <position position="275"/>
    </location>
</feature>
<keyword evidence="3 5" id="KW-0378">Hydrolase</keyword>
<dbReference type="PANTHER" id="PTHR43806:SF11">
    <property type="entry name" value="CEREVISIN-RELATED"/>
    <property type="match status" value="1"/>
</dbReference>
<feature type="active site" description="Charge relay system" evidence="5">
    <location>
        <position position="123"/>
    </location>
</feature>
<gene>
    <name evidence="9" type="ORF">QQS21_000587</name>
</gene>
<evidence type="ECO:0000256" key="4">
    <source>
        <dbReference type="ARBA" id="ARBA00022825"/>
    </source>
</evidence>
<dbReference type="EMBL" id="JASWJB010000005">
    <property type="protein sequence ID" value="KAK2616544.1"/>
    <property type="molecule type" value="Genomic_DNA"/>
</dbReference>
<dbReference type="InterPro" id="IPR023828">
    <property type="entry name" value="Peptidase_S8_Ser-AS"/>
</dbReference>
<feature type="compositionally biased region" description="Polar residues" evidence="6">
    <location>
        <begin position="28"/>
        <end position="40"/>
    </location>
</feature>
<dbReference type="InterPro" id="IPR015500">
    <property type="entry name" value="Peptidase_S8_subtilisin-rel"/>
</dbReference>
<dbReference type="GO" id="GO:0004252">
    <property type="term" value="F:serine-type endopeptidase activity"/>
    <property type="evidence" value="ECO:0007669"/>
    <property type="project" value="UniProtKB-UniRule"/>
</dbReference>
<dbReference type="PROSITE" id="PS51892">
    <property type="entry name" value="SUBTILASE"/>
    <property type="match status" value="1"/>
</dbReference>
<name>A0AAJ0D1N8_9HYPO</name>
<feature type="domain" description="Peptidase S8/S53" evidence="8">
    <location>
        <begin position="82"/>
        <end position="308"/>
    </location>
</feature>
<evidence type="ECO:0000256" key="3">
    <source>
        <dbReference type="ARBA" id="ARBA00022801"/>
    </source>
</evidence>
<dbReference type="Gene3D" id="3.40.50.200">
    <property type="entry name" value="Peptidase S8/S53 domain"/>
    <property type="match status" value="1"/>
</dbReference>
<comment type="caution">
    <text evidence="9">The sequence shown here is derived from an EMBL/GenBank/DDBJ whole genome shotgun (WGS) entry which is preliminary data.</text>
</comment>
<proteinExistence type="inferred from homology"/>
<sequence length="405" mass="43539">MKLYWLLGGTYLSNCMAASLPPHPETDITATPNNSTSNEQKPAAKPSGGSLISQQNAPIGLVRLSHNSIQNATTYEYDKSAGEGITVYVLDGGIWHSHKEFEGRATFGKKFNEDPGTEDYDGHGTHIAGIIGGVTFGVAKKVKIISVKLDNNATQMMQAADFVLEDVKKRQIQGKAVVSMSMHQRASDELDKKFRELTEAGVVCVVSAGNNGADAGKFSPGRDPSVITVAAIDAKNDITWEHSNYGAAVDIWAHGVLVKSASGANDASRIDSGTSQATPQVAGLAAYIMALEGITKPKEVADRLKLLAKQSGATAWWMNEPKTTTLIASNGADKIPLKNTKPPKIPWSWGSFRCLFRASDEYCGTSTYCDAFKQGSERNRSRFFRDEQECLSAHEPKPPSPAGAS</sequence>
<dbReference type="Pfam" id="PF00082">
    <property type="entry name" value="Peptidase_S8"/>
    <property type="match status" value="1"/>
</dbReference>
<dbReference type="AlphaFoldDB" id="A0AAJ0D1N8"/>
<evidence type="ECO:0000313" key="10">
    <source>
        <dbReference type="Proteomes" id="UP001251528"/>
    </source>
</evidence>
<dbReference type="CDD" id="cd04077">
    <property type="entry name" value="Peptidases_S8_PCSK9_ProteinaseK_like"/>
    <property type="match status" value="1"/>
</dbReference>
<evidence type="ECO:0000256" key="2">
    <source>
        <dbReference type="ARBA" id="ARBA00022670"/>
    </source>
</evidence>